<dbReference type="InterPro" id="IPR003734">
    <property type="entry name" value="DUF155"/>
</dbReference>
<feature type="region of interest" description="Disordered" evidence="2">
    <location>
        <begin position="1"/>
        <end position="95"/>
    </location>
</feature>
<name>A0A0S4IQM3_BODSA</name>
<gene>
    <name evidence="5" type="ORF">BSAL_60615</name>
</gene>
<feature type="compositionally biased region" description="Low complexity" evidence="2">
    <location>
        <begin position="47"/>
        <end position="58"/>
    </location>
</feature>
<keyword evidence="6" id="KW-1185">Reference proteome</keyword>
<feature type="compositionally biased region" description="Basic and acidic residues" evidence="2">
    <location>
        <begin position="31"/>
        <end position="41"/>
    </location>
</feature>
<accession>A0A0S4IQM3</accession>
<feature type="compositionally biased region" description="Low complexity" evidence="2">
    <location>
        <begin position="1"/>
        <end position="23"/>
    </location>
</feature>
<comment type="similarity">
    <text evidence="1">Belongs to the RMD1/sif2 family.</text>
</comment>
<evidence type="ECO:0000256" key="3">
    <source>
        <dbReference type="SAM" id="Phobius"/>
    </source>
</evidence>
<keyword evidence="3" id="KW-1133">Transmembrane helix</keyword>
<feature type="compositionally biased region" description="Basic and acidic residues" evidence="2">
    <location>
        <begin position="77"/>
        <end position="86"/>
    </location>
</feature>
<dbReference type="AlphaFoldDB" id="A0A0S4IQM3"/>
<reference evidence="6" key="1">
    <citation type="submission" date="2015-09" db="EMBL/GenBank/DDBJ databases">
        <authorList>
            <consortium name="Pathogen Informatics"/>
        </authorList>
    </citation>
    <scope>NUCLEOTIDE SEQUENCE [LARGE SCALE GENOMIC DNA]</scope>
    <source>
        <strain evidence="6">Lake Konstanz</strain>
    </source>
</reference>
<dbReference type="InterPro" id="IPR051624">
    <property type="entry name" value="RMD1/Sad1-interacting"/>
</dbReference>
<protein>
    <submittedName>
        <fullName evidence="5">Transmembrane protein, putative</fullName>
    </submittedName>
</protein>
<dbReference type="Proteomes" id="UP000051952">
    <property type="component" value="Unassembled WGS sequence"/>
</dbReference>
<dbReference type="EMBL" id="CYKH01000275">
    <property type="protein sequence ID" value="CUF24827.1"/>
    <property type="molecule type" value="Genomic_DNA"/>
</dbReference>
<dbReference type="Pfam" id="PF02582">
    <property type="entry name" value="DUF155"/>
    <property type="match status" value="1"/>
</dbReference>
<keyword evidence="3" id="KW-0472">Membrane</keyword>
<feature type="transmembrane region" description="Helical" evidence="3">
    <location>
        <begin position="449"/>
        <end position="471"/>
    </location>
</feature>
<evidence type="ECO:0000313" key="6">
    <source>
        <dbReference type="Proteomes" id="UP000051952"/>
    </source>
</evidence>
<dbReference type="VEuPathDB" id="TriTrypDB:BSAL_60615"/>
<dbReference type="PANTHER" id="PTHR16255:SF20">
    <property type="entry name" value="DUF155 DOMAIN-CONTAINING PROTEIN"/>
    <property type="match status" value="1"/>
</dbReference>
<feature type="domain" description="DUF155" evidence="4">
    <location>
        <begin position="233"/>
        <end position="424"/>
    </location>
</feature>
<evidence type="ECO:0000259" key="4">
    <source>
        <dbReference type="Pfam" id="PF02582"/>
    </source>
</evidence>
<evidence type="ECO:0000256" key="1">
    <source>
        <dbReference type="ARBA" id="ARBA00008306"/>
    </source>
</evidence>
<organism evidence="5 6">
    <name type="scientific">Bodo saltans</name>
    <name type="common">Flagellated protozoan</name>
    <dbReference type="NCBI Taxonomy" id="75058"/>
    <lineage>
        <taxon>Eukaryota</taxon>
        <taxon>Discoba</taxon>
        <taxon>Euglenozoa</taxon>
        <taxon>Kinetoplastea</taxon>
        <taxon>Metakinetoplastina</taxon>
        <taxon>Eubodonida</taxon>
        <taxon>Bodonidae</taxon>
        <taxon>Bodo</taxon>
    </lineage>
</organism>
<dbReference type="OrthoDB" id="242766at2759"/>
<dbReference type="GO" id="GO:0005739">
    <property type="term" value="C:mitochondrion"/>
    <property type="evidence" value="ECO:0007669"/>
    <property type="project" value="UniProtKB-ARBA"/>
</dbReference>
<dbReference type="PANTHER" id="PTHR16255">
    <property type="entry name" value="REQUIRED FOR MEIOTIC NUCLEAR DIVISION PROTEIN 1 HOMOLOG"/>
    <property type="match status" value="1"/>
</dbReference>
<evidence type="ECO:0000256" key="2">
    <source>
        <dbReference type="SAM" id="MobiDB-lite"/>
    </source>
</evidence>
<proteinExistence type="inferred from homology"/>
<evidence type="ECO:0000313" key="5">
    <source>
        <dbReference type="EMBL" id="CUF24827.1"/>
    </source>
</evidence>
<sequence length="486" mass="55326">MHSPSASEPPSSSHSSPVGPSPSRVAAATPPREDNSDRGGSDDEQYSRSPPSSRGSSPATLPKPQKHVTYANSPSDDDSHALHEPQKTSTYDEMNKVVSQDPRQIIEGMIVESGQISIPFDEIERDLRWSELYEDFYGTIHEYLQSYQAIFVVSPIADSVALRSQMTTVNKGRRSTKPQRRQVMSRQVGSVSYCSIAESFELAGLEQLYRNRGYSVIRNDEMLQVTSPGCLDLFVLANGVVVWWGADRPNHWVVDDDFLTDTSTVNQKYASERHWQADIDELFPTWCTFEYDSMSVDKSAVDEAALLRFNEKLCFDHYLIPSEEPMRSQVMMAVSFSLGRAAKVDYLEHVTRASQKAVLDVPSDVHSLMDYFSAHKKIAKLEGELRITSMTITTLHDTPEFLWEMPYLRGYFVMAENQNSVEARRDWFLARADALFEKLKSIQARRHRLFMMSSDVFLIVLLVLDVVAMLMRLSMAMYFPREHHFN</sequence>
<keyword evidence="3 5" id="KW-0812">Transmembrane</keyword>